<name>A0A9D6UZT4_9BACT</name>
<dbReference type="AlphaFoldDB" id="A0A9D6UZT4"/>
<protein>
    <submittedName>
        <fullName evidence="1">Uncharacterized protein</fullName>
    </submittedName>
</protein>
<evidence type="ECO:0000313" key="2">
    <source>
        <dbReference type="Proteomes" id="UP000807825"/>
    </source>
</evidence>
<gene>
    <name evidence="1" type="ORF">HY912_01450</name>
</gene>
<proteinExistence type="predicted"/>
<dbReference type="EMBL" id="JACRDE010000044">
    <property type="protein sequence ID" value="MBI5248133.1"/>
    <property type="molecule type" value="Genomic_DNA"/>
</dbReference>
<comment type="caution">
    <text evidence="1">The sequence shown here is derived from an EMBL/GenBank/DDBJ whole genome shotgun (WGS) entry which is preliminary data.</text>
</comment>
<accession>A0A9D6UZT4</accession>
<organism evidence="1 2">
    <name type="scientific">Desulfomonile tiedjei</name>
    <dbReference type="NCBI Taxonomy" id="2358"/>
    <lineage>
        <taxon>Bacteria</taxon>
        <taxon>Pseudomonadati</taxon>
        <taxon>Thermodesulfobacteriota</taxon>
        <taxon>Desulfomonilia</taxon>
        <taxon>Desulfomonilales</taxon>
        <taxon>Desulfomonilaceae</taxon>
        <taxon>Desulfomonile</taxon>
    </lineage>
</organism>
<reference evidence="1" key="1">
    <citation type="submission" date="2020-07" db="EMBL/GenBank/DDBJ databases">
        <title>Huge and variable diversity of episymbiotic CPR bacteria and DPANN archaea in groundwater ecosystems.</title>
        <authorList>
            <person name="He C.Y."/>
            <person name="Keren R."/>
            <person name="Whittaker M."/>
            <person name="Farag I.F."/>
            <person name="Doudna J."/>
            <person name="Cate J.H.D."/>
            <person name="Banfield J.F."/>
        </authorList>
    </citation>
    <scope>NUCLEOTIDE SEQUENCE</scope>
    <source>
        <strain evidence="1">NC_groundwater_1664_Pr3_B-0.1um_52_9</strain>
    </source>
</reference>
<sequence>MKTFCPECGRGFMIDQYPEQGHETWCSECGAFFDSELNLRFEPSSVSRGKDADSFVVEWQIGGTGLD</sequence>
<evidence type="ECO:0000313" key="1">
    <source>
        <dbReference type="EMBL" id="MBI5248133.1"/>
    </source>
</evidence>
<dbReference type="Proteomes" id="UP000807825">
    <property type="component" value="Unassembled WGS sequence"/>
</dbReference>